<reference evidence="9" key="1">
    <citation type="journal article" date="2014" name="Genome Announc.">
        <title>Draft genome sequence of the formaldehyde-resistant fungus Byssochlamys spectabilis No. 5 (anamorph Paecilomyces variotii No. 5) (NBRC109023).</title>
        <authorList>
            <person name="Oka T."/>
            <person name="Ekino K."/>
            <person name="Fukuda K."/>
            <person name="Nomura Y."/>
        </authorList>
    </citation>
    <scope>NUCLEOTIDE SEQUENCE [LARGE SCALE GENOMIC DNA]</scope>
    <source>
        <strain evidence="9">No. 5 / NBRC 109023</strain>
    </source>
</reference>
<feature type="region of interest" description="Disordered" evidence="6">
    <location>
        <begin position="207"/>
        <end position="230"/>
    </location>
</feature>
<keyword evidence="1" id="KW-0479">Metal-binding</keyword>
<sequence length="1051" mass="116537">MITASPQESPEPEGNRKRRRTVLACNECREKKRKCDGIKPVCGACERRGISNCVWDEERINKVWNNRYIESLRNRIKELESQQENHSSRAGAQVENTAFPLATEADPPSYPVVDSAPLPTNNIDSVQAFRNSAVLTPPGNQTQSGESQGENTVHGLENPNYVLPDWSLGLSLPVNSKLAPSTSAGGCETVVSDSEDDGVDAMGVMSHFPAPNSGRKRRPSNYFGPSSTKGLLDKARTAMDRGRNTNISDTSTTPLNQTIEEHCASTAVPTQSNGFRNDGGVFGMVVPSRPEADDLIKSYWHWMHSLYPFIHRPSFEERYLAMWWPQVQPGRSNDSPNHPKEKGIYANINDRLFYCMLNTVFSLGALFSTKVDHKHRATASYAFYERAKRLIDIDLLADGSLALVQTLLLMGQYLQSTEMSNSCWNIIGLAVEIEMRRRAWAGCVMLDRVLSLTYGRPLMVHSMSPQSQLMLPSPIDDQYLTLSPQSAGSQPNDVPSLVHCYIRAVQLQEILGHILTLFYYGNPYVKNSSVGTTDLQRILNVDKELVSWHNKLPEHLRIDTCSNYTDSGPISAEKQAIFRRQSTVLEVRFLHVRLMMLRPVLSIISDTDNQNQSATSFLDEALSTSSNIENDMLLKARAMCVNIAHELLRTIESSMRVTESLLPPSWYTVFYIHSCAVVFLTALLHPPARTESPEEASLIGGFNRCLMALQIYESQSRTARRCIQSLTRIKHEVFSKLNRNIPPEHDADGLSQHMPPEYNDERLDHGLRYSRPDLTDRNEELRSMNALLNDDSFHQYIWMSDVSSLSQNAFVHGQFFGQSSLSRLAVVSETSVVKVNARPDEIPFLAPLGCGYLTGSGTVLNVLRPDMEDSIVVLGLGAVGLAALMAAKALGLRTIVAVDLLDTKLKIAYTLGATDMINTSTQSDLATALRRILPTGADYIVDATGSASLLETIVDCLGHGGTLALVGVPSPEATLKVNALDLLLSCKRIVGVIEGRSDPRVMIPQLLQLFREGKFPIDRLAEFYPAYKLPQAIEDLKSGSVIKPILSWGDA</sequence>
<dbReference type="PANTHER" id="PTHR47424">
    <property type="entry name" value="REGULATORY PROTEIN GAL4"/>
    <property type="match status" value="1"/>
</dbReference>
<evidence type="ECO:0000313" key="9">
    <source>
        <dbReference type="Proteomes" id="UP000018001"/>
    </source>
</evidence>
<dbReference type="GO" id="GO:0005634">
    <property type="term" value="C:nucleus"/>
    <property type="evidence" value="ECO:0007669"/>
    <property type="project" value="TreeGrafter"/>
</dbReference>
<dbReference type="GO" id="GO:0000981">
    <property type="term" value="F:DNA-binding transcription factor activity, RNA polymerase II-specific"/>
    <property type="evidence" value="ECO:0007669"/>
    <property type="project" value="InterPro"/>
</dbReference>
<dbReference type="Gene3D" id="3.90.180.10">
    <property type="entry name" value="Medium-chain alcohol dehydrogenases, catalytic domain"/>
    <property type="match status" value="1"/>
</dbReference>
<evidence type="ECO:0000313" key="8">
    <source>
        <dbReference type="EMBL" id="GAD91859.1"/>
    </source>
</evidence>
<dbReference type="CDD" id="cd00067">
    <property type="entry name" value="GAL4"/>
    <property type="match status" value="1"/>
</dbReference>
<dbReference type="InterPro" id="IPR013149">
    <property type="entry name" value="ADH-like_C"/>
</dbReference>
<dbReference type="InterPro" id="IPR036291">
    <property type="entry name" value="NAD(P)-bd_dom_sf"/>
</dbReference>
<proteinExistence type="predicted"/>
<dbReference type="Proteomes" id="UP000018001">
    <property type="component" value="Unassembled WGS sequence"/>
</dbReference>
<dbReference type="InterPro" id="IPR001138">
    <property type="entry name" value="Zn2Cys6_DnaBD"/>
</dbReference>
<dbReference type="GO" id="GO:0006351">
    <property type="term" value="P:DNA-templated transcription"/>
    <property type="evidence" value="ECO:0007669"/>
    <property type="project" value="InterPro"/>
</dbReference>
<name>V5F7R8_BYSSN</name>
<dbReference type="GO" id="GO:0008270">
    <property type="term" value="F:zinc ion binding"/>
    <property type="evidence" value="ECO:0007669"/>
    <property type="project" value="InterPro"/>
</dbReference>
<dbReference type="HOGENOM" id="CLU_008511_1_1_1"/>
<dbReference type="InterPro" id="IPR007219">
    <property type="entry name" value="XnlR_reg_dom"/>
</dbReference>
<dbReference type="GO" id="GO:0000435">
    <property type="term" value="P:positive regulation of transcription from RNA polymerase II promoter by galactose"/>
    <property type="evidence" value="ECO:0007669"/>
    <property type="project" value="TreeGrafter"/>
</dbReference>
<dbReference type="Pfam" id="PF00107">
    <property type="entry name" value="ADH_zinc_N"/>
    <property type="match status" value="1"/>
</dbReference>
<dbReference type="PROSITE" id="PS00463">
    <property type="entry name" value="ZN2_CY6_FUNGAL_1"/>
    <property type="match status" value="1"/>
</dbReference>
<dbReference type="GO" id="GO:0000978">
    <property type="term" value="F:RNA polymerase II cis-regulatory region sequence-specific DNA binding"/>
    <property type="evidence" value="ECO:0007669"/>
    <property type="project" value="TreeGrafter"/>
</dbReference>
<dbReference type="Gene3D" id="3.40.50.720">
    <property type="entry name" value="NAD(P)-binding Rossmann-like Domain"/>
    <property type="match status" value="1"/>
</dbReference>
<dbReference type="AlphaFoldDB" id="V5F7R8"/>
<evidence type="ECO:0000256" key="4">
    <source>
        <dbReference type="ARBA" id="ARBA00023163"/>
    </source>
</evidence>
<keyword evidence="9" id="KW-1185">Reference proteome</keyword>
<organism evidence="8 9">
    <name type="scientific">Byssochlamys spectabilis (strain No. 5 / NBRC 109023)</name>
    <name type="common">Paecilomyces variotii</name>
    <dbReference type="NCBI Taxonomy" id="1356009"/>
    <lineage>
        <taxon>Eukaryota</taxon>
        <taxon>Fungi</taxon>
        <taxon>Dikarya</taxon>
        <taxon>Ascomycota</taxon>
        <taxon>Pezizomycotina</taxon>
        <taxon>Eurotiomycetes</taxon>
        <taxon>Eurotiomycetidae</taxon>
        <taxon>Eurotiales</taxon>
        <taxon>Thermoascaceae</taxon>
        <taxon>Paecilomyces</taxon>
    </lineage>
</organism>
<dbReference type="PANTHER" id="PTHR47424:SF3">
    <property type="entry name" value="REGULATORY PROTEIN GAL4"/>
    <property type="match status" value="1"/>
</dbReference>
<dbReference type="InParanoid" id="V5F7R8"/>
<keyword evidence="3" id="KW-0238">DNA-binding</keyword>
<dbReference type="SMART" id="SM00066">
    <property type="entry name" value="GAL4"/>
    <property type="match status" value="1"/>
</dbReference>
<dbReference type="CDD" id="cd12148">
    <property type="entry name" value="fungal_TF_MHR"/>
    <property type="match status" value="1"/>
</dbReference>
<evidence type="ECO:0000256" key="3">
    <source>
        <dbReference type="ARBA" id="ARBA00023125"/>
    </source>
</evidence>
<dbReference type="Pfam" id="PF04082">
    <property type="entry name" value="Fungal_trans"/>
    <property type="match status" value="1"/>
</dbReference>
<dbReference type="OrthoDB" id="424974at2759"/>
<evidence type="ECO:0000256" key="2">
    <source>
        <dbReference type="ARBA" id="ARBA00023015"/>
    </source>
</evidence>
<dbReference type="SMART" id="SM00906">
    <property type="entry name" value="Fungal_trans"/>
    <property type="match status" value="1"/>
</dbReference>
<dbReference type="EMBL" id="BAUL01000008">
    <property type="protein sequence ID" value="GAD91859.1"/>
    <property type="molecule type" value="Genomic_DNA"/>
</dbReference>
<comment type="caution">
    <text evidence="8">The sequence shown here is derived from an EMBL/GenBank/DDBJ whole genome shotgun (WGS) entry which is preliminary data.</text>
</comment>
<evidence type="ECO:0000256" key="6">
    <source>
        <dbReference type="SAM" id="MobiDB-lite"/>
    </source>
</evidence>
<feature type="region of interest" description="Disordered" evidence="6">
    <location>
        <begin position="136"/>
        <end position="155"/>
    </location>
</feature>
<keyword evidence="2" id="KW-0805">Transcription regulation</keyword>
<dbReference type="Pfam" id="PF00172">
    <property type="entry name" value="Zn_clus"/>
    <property type="match status" value="1"/>
</dbReference>
<feature type="domain" description="Zn(2)-C6 fungal-type" evidence="7">
    <location>
        <begin position="24"/>
        <end position="55"/>
    </location>
</feature>
<accession>V5F7R8</accession>
<dbReference type="Gene3D" id="4.10.240.10">
    <property type="entry name" value="Zn(2)-C6 fungal-type DNA-binding domain"/>
    <property type="match status" value="1"/>
</dbReference>
<protein>
    <recommendedName>
        <fullName evidence="7">Zn(2)-C6 fungal-type domain-containing protein</fullName>
    </recommendedName>
</protein>
<evidence type="ECO:0000256" key="1">
    <source>
        <dbReference type="ARBA" id="ARBA00022723"/>
    </source>
</evidence>
<keyword evidence="4" id="KW-0804">Transcription</keyword>
<gene>
    <name evidence="8" type="ORF">PVAR5_0441</name>
</gene>
<keyword evidence="5" id="KW-0539">Nucleus</keyword>
<evidence type="ECO:0000256" key="5">
    <source>
        <dbReference type="ARBA" id="ARBA00023242"/>
    </source>
</evidence>
<dbReference type="InterPro" id="IPR036864">
    <property type="entry name" value="Zn2-C6_fun-type_DNA-bd_sf"/>
</dbReference>
<dbReference type="SUPFAM" id="SSF57701">
    <property type="entry name" value="Zn2/Cys6 DNA-binding domain"/>
    <property type="match status" value="1"/>
</dbReference>
<dbReference type="InterPro" id="IPR051127">
    <property type="entry name" value="Fungal_SecMet_Regulators"/>
</dbReference>
<dbReference type="PROSITE" id="PS50048">
    <property type="entry name" value="ZN2_CY6_FUNGAL_2"/>
    <property type="match status" value="1"/>
</dbReference>
<dbReference type="SUPFAM" id="SSF51735">
    <property type="entry name" value="NAD(P)-binding Rossmann-fold domains"/>
    <property type="match status" value="1"/>
</dbReference>
<feature type="compositionally biased region" description="Polar residues" evidence="6">
    <location>
        <begin position="136"/>
        <end position="151"/>
    </location>
</feature>
<dbReference type="eggNOG" id="KOG0022">
    <property type="taxonomic scope" value="Eukaryota"/>
</dbReference>
<evidence type="ECO:0000259" key="7">
    <source>
        <dbReference type="PROSITE" id="PS50048"/>
    </source>
</evidence>